<gene>
    <name evidence="2" type="ORF">GCM10010842_32640</name>
</gene>
<dbReference type="CDD" id="cd06529">
    <property type="entry name" value="S24_LexA-like"/>
    <property type="match status" value="1"/>
</dbReference>
<organism evidence="2 3">
    <name type="scientific">Deinococcus daejeonensis</name>
    <dbReference type="NCBI Taxonomy" id="1007098"/>
    <lineage>
        <taxon>Bacteria</taxon>
        <taxon>Thermotogati</taxon>
        <taxon>Deinococcota</taxon>
        <taxon>Deinococci</taxon>
        <taxon>Deinococcales</taxon>
        <taxon>Deinococcaceae</taxon>
        <taxon>Deinococcus</taxon>
    </lineage>
</organism>
<proteinExistence type="predicted"/>
<name>A0ABQ2JG83_9DEIO</name>
<dbReference type="InterPro" id="IPR039418">
    <property type="entry name" value="LexA-like"/>
</dbReference>
<evidence type="ECO:0000259" key="1">
    <source>
        <dbReference type="Pfam" id="PF00717"/>
    </source>
</evidence>
<reference evidence="3" key="1">
    <citation type="journal article" date="2019" name="Int. J. Syst. Evol. Microbiol.">
        <title>The Global Catalogue of Microorganisms (GCM) 10K type strain sequencing project: providing services to taxonomists for standard genome sequencing and annotation.</title>
        <authorList>
            <consortium name="The Broad Institute Genomics Platform"/>
            <consortium name="The Broad Institute Genome Sequencing Center for Infectious Disease"/>
            <person name="Wu L."/>
            <person name="Ma J."/>
        </authorList>
    </citation>
    <scope>NUCLEOTIDE SEQUENCE [LARGE SCALE GENOMIC DNA]</scope>
    <source>
        <strain evidence="3">JCM 16918</strain>
    </source>
</reference>
<dbReference type="RefSeq" id="WP_229782226.1">
    <property type="nucleotide sequence ID" value="NZ_BMOR01000021.1"/>
</dbReference>
<keyword evidence="3" id="KW-1185">Reference proteome</keyword>
<comment type="caution">
    <text evidence="2">The sequence shown here is derived from an EMBL/GenBank/DDBJ whole genome shotgun (WGS) entry which is preliminary data.</text>
</comment>
<dbReference type="InterPro" id="IPR015927">
    <property type="entry name" value="Peptidase_S24_S26A/B/C"/>
</dbReference>
<evidence type="ECO:0000313" key="2">
    <source>
        <dbReference type="EMBL" id="GGN44271.1"/>
    </source>
</evidence>
<accession>A0ABQ2JG83</accession>
<protein>
    <recommendedName>
        <fullName evidence="1">Peptidase S24/S26A/S26B/S26C domain-containing protein</fullName>
    </recommendedName>
</protein>
<sequence>MQSYFLPRRYAPSKAPVWGFISAGNPADPAPFQPVRRVPIPPPFRRFGMLAFKVTGDSMTHEGEHGLREGSWVLVDQKDLCTDRGWLFAFQLEDGSMVVKRYNLHHGRPAMHSDNPDYPPVRLTGAVRNRGRVYATSPDGVTWHAVKYRGLSN</sequence>
<dbReference type="Gene3D" id="2.10.109.10">
    <property type="entry name" value="Umud Fragment, subunit A"/>
    <property type="match status" value="1"/>
</dbReference>
<dbReference type="EMBL" id="BMOR01000021">
    <property type="protein sequence ID" value="GGN44271.1"/>
    <property type="molecule type" value="Genomic_DNA"/>
</dbReference>
<dbReference type="SUPFAM" id="SSF51306">
    <property type="entry name" value="LexA/Signal peptidase"/>
    <property type="match status" value="1"/>
</dbReference>
<dbReference type="Pfam" id="PF00717">
    <property type="entry name" value="Peptidase_S24"/>
    <property type="match status" value="1"/>
</dbReference>
<dbReference type="Proteomes" id="UP000645517">
    <property type="component" value="Unassembled WGS sequence"/>
</dbReference>
<feature type="domain" description="Peptidase S24/S26A/S26B/S26C" evidence="1">
    <location>
        <begin position="16"/>
        <end position="131"/>
    </location>
</feature>
<evidence type="ECO:0000313" key="3">
    <source>
        <dbReference type="Proteomes" id="UP000645517"/>
    </source>
</evidence>
<dbReference type="InterPro" id="IPR036286">
    <property type="entry name" value="LexA/Signal_pep-like_sf"/>
</dbReference>